<dbReference type="Pfam" id="PF13857">
    <property type="entry name" value="Ank_5"/>
    <property type="match status" value="1"/>
</dbReference>
<dbReference type="PROSITE" id="PS50212">
    <property type="entry name" value="RASGEF_NTER"/>
    <property type="match status" value="1"/>
</dbReference>
<feature type="domain" description="N-terminal Ras-GEF" evidence="6">
    <location>
        <begin position="276"/>
        <end position="399"/>
    </location>
</feature>
<dbReference type="InterPro" id="IPR036964">
    <property type="entry name" value="RASGEF_cat_dom_sf"/>
</dbReference>
<dbReference type="Pfam" id="PF00617">
    <property type="entry name" value="RasGEF"/>
    <property type="match status" value="1"/>
</dbReference>
<dbReference type="InterPro" id="IPR023578">
    <property type="entry name" value="Ras_GEF_dom_sf"/>
</dbReference>
<reference evidence="7" key="2">
    <citation type="submission" date="2014-05" db="EMBL/GenBank/DDBJ databases">
        <title>The genome and life-stage specific transcriptomes of Globodera pallida elucidate key aspects of plant parasitism by a cyst nematode.</title>
        <authorList>
            <person name="Cotton J.A."/>
            <person name="Lilley C.J."/>
            <person name="Jones L.M."/>
            <person name="Kikuchi T."/>
            <person name="Reid A.J."/>
            <person name="Thorpe P."/>
            <person name="Tsai I.J."/>
            <person name="Beasley H."/>
            <person name="Blok V."/>
            <person name="Cock P.J.A."/>
            <person name="Van den Akker S.E."/>
            <person name="Holroyd N."/>
            <person name="Hunt M."/>
            <person name="Mantelin S."/>
            <person name="Naghra H."/>
            <person name="Pain A."/>
            <person name="Palomares-Rius J.E."/>
            <person name="Zarowiecki M."/>
            <person name="Berriman M."/>
            <person name="Jones J.T."/>
            <person name="Urwin P.E."/>
        </authorList>
    </citation>
    <scope>NUCLEOTIDE SEQUENCE [LARGE SCALE GENOMIC DNA]</scope>
    <source>
        <strain evidence="7">Lindley</strain>
    </source>
</reference>
<dbReference type="Pfam" id="PF07647">
    <property type="entry name" value="SAM_2"/>
    <property type="match status" value="1"/>
</dbReference>
<accession>A0A183BJN2</accession>
<dbReference type="InterPro" id="IPR001895">
    <property type="entry name" value="RASGEF_cat_dom"/>
</dbReference>
<dbReference type="PANTHER" id="PTHR23113">
    <property type="entry name" value="GUANINE NUCLEOTIDE EXCHANGE FACTOR"/>
    <property type="match status" value="1"/>
</dbReference>
<dbReference type="InterPro" id="IPR013761">
    <property type="entry name" value="SAM/pointed_sf"/>
</dbReference>
<dbReference type="PROSITE" id="PS50009">
    <property type="entry name" value="RASGEF_CAT"/>
    <property type="match status" value="1"/>
</dbReference>
<dbReference type="SMART" id="SM00147">
    <property type="entry name" value="RasGEF"/>
    <property type="match status" value="1"/>
</dbReference>
<keyword evidence="1 3" id="KW-0344">Guanine-nucleotide releasing factor</keyword>
<dbReference type="WBParaSite" id="GPLIN_000081100">
    <property type="protein sequence ID" value="GPLIN_000081100"/>
    <property type="gene ID" value="GPLIN_000081100"/>
</dbReference>
<evidence type="ECO:0000256" key="1">
    <source>
        <dbReference type="ARBA" id="ARBA00022658"/>
    </source>
</evidence>
<dbReference type="SUPFAM" id="SSF48366">
    <property type="entry name" value="Ras GEF"/>
    <property type="match status" value="1"/>
</dbReference>
<evidence type="ECO:0000313" key="8">
    <source>
        <dbReference type="WBParaSite" id="GPLIN_000081100"/>
    </source>
</evidence>
<dbReference type="PROSITE" id="PS50297">
    <property type="entry name" value="ANK_REP_REGION"/>
    <property type="match status" value="1"/>
</dbReference>
<feature type="domain" description="Ras-GEF" evidence="4">
    <location>
        <begin position="438"/>
        <end position="681"/>
    </location>
</feature>
<dbReference type="InterPro" id="IPR008937">
    <property type="entry name" value="Ras-like_GEF"/>
</dbReference>
<reference evidence="7" key="1">
    <citation type="submission" date="2013-12" db="EMBL/GenBank/DDBJ databases">
        <authorList>
            <person name="Aslett M."/>
        </authorList>
    </citation>
    <scope>NUCLEOTIDE SEQUENCE [LARGE SCALE GENOMIC DNA]</scope>
    <source>
        <strain evidence="7">Lindley</strain>
    </source>
</reference>
<dbReference type="Gene3D" id="1.10.840.10">
    <property type="entry name" value="Ras guanine-nucleotide exchange factors catalytic domain"/>
    <property type="match status" value="1"/>
</dbReference>
<keyword evidence="2" id="KW-0040">ANK repeat</keyword>
<dbReference type="GO" id="GO:0005886">
    <property type="term" value="C:plasma membrane"/>
    <property type="evidence" value="ECO:0007669"/>
    <property type="project" value="TreeGrafter"/>
</dbReference>
<dbReference type="InterPro" id="IPR000651">
    <property type="entry name" value="Ras-like_Gua-exchang_fac_N"/>
</dbReference>
<evidence type="ECO:0000256" key="3">
    <source>
        <dbReference type="PROSITE-ProRule" id="PRU00168"/>
    </source>
</evidence>
<proteinExistence type="predicted"/>
<dbReference type="SUPFAM" id="SSF48403">
    <property type="entry name" value="Ankyrin repeat"/>
    <property type="match status" value="1"/>
</dbReference>
<dbReference type="SMART" id="SM00248">
    <property type="entry name" value="ANK"/>
    <property type="match status" value="2"/>
</dbReference>
<dbReference type="Gene3D" id="1.20.870.10">
    <property type="entry name" value="Son of sevenless (SoS) protein Chain: S domain 1"/>
    <property type="match status" value="1"/>
</dbReference>
<protein>
    <submittedName>
        <fullName evidence="8">ANK_REP_REGION domain-containing protein</fullName>
    </submittedName>
</protein>
<sequence length="699" mass="79052">MLASSCGAIDVGRILLDFSADCNRRDQYGRSSLHYAVKYYHAPVVQLLLENGADPNLPDFNDSTPVLAACENGDEKILAYLLEQKGDPTRCNKQGQNAFTINADDKLQSVLRKYRKKDSELEKLLCQLELQKYSPNFAKAGVWTIEALLKVTERELDEMGIHLVGPKRKITNFIRERINHQHQQQQQQQQQTEQQLTVRRERCPMLHSSNGASPSCSSSPCSSSSIPAAILSTKIIQRSEEGGKSNGTLVGATNSRALSREEVRRANWPDKCSPYQLNVELASTLQRLFPTVDHRPSPQQVFVHLVNLRTFISPSELLQKLLQHTMFTQNARSANFAKAARRRLFDNVFAFCTEWVRSVPYDFREQTMRDRMLALLSLSGAAKDVQAQRRVDELFGELRGELVRLERYEQAICSLEPGQERAERKSDCLTGLVGLGEKASTVAQQLAHIELERLSMIGVDELVLAVGATSPDALGEKPSRGTVRHYVSWFNQLSALVASEVLRHAHKRHRAKCVEFYIEVAKECVNCGNFNSLMAIVAGLSAQPVARLRRTWNRVDKSKLEVLQRQLDPSGNFVNYRATLKAAIWRSDSNSEGGDRLVIPFFGLLLKDLLMLFRKCVQPLPNGHFNQMAFSEFADQISLVERWKRRQCPFPKCNSVLQHLLLCPIYSERSIFVLSYGYEMADSGAEREHFRRLALAADN</sequence>
<dbReference type="AlphaFoldDB" id="A0A183BJN2"/>
<feature type="domain" description="SAM" evidence="5">
    <location>
        <begin position="116"/>
        <end position="180"/>
    </location>
</feature>
<dbReference type="SMART" id="SM00454">
    <property type="entry name" value="SAM"/>
    <property type="match status" value="1"/>
</dbReference>
<dbReference type="PROSITE" id="PS50105">
    <property type="entry name" value="SAM_DOMAIN"/>
    <property type="match status" value="1"/>
</dbReference>
<dbReference type="GO" id="GO:0007265">
    <property type="term" value="P:Ras protein signal transduction"/>
    <property type="evidence" value="ECO:0007669"/>
    <property type="project" value="TreeGrafter"/>
</dbReference>
<evidence type="ECO:0000259" key="4">
    <source>
        <dbReference type="PROSITE" id="PS50009"/>
    </source>
</evidence>
<dbReference type="SUPFAM" id="SSF47769">
    <property type="entry name" value="SAM/Pointed domain"/>
    <property type="match status" value="1"/>
</dbReference>
<dbReference type="GO" id="GO:0005085">
    <property type="term" value="F:guanyl-nucleotide exchange factor activity"/>
    <property type="evidence" value="ECO:0007669"/>
    <property type="project" value="UniProtKB-KW"/>
</dbReference>
<dbReference type="Proteomes" id="UP000050741">
    <property type="component" value="Unassembled WGS sequence"/>
</dbReference>
<dbReference type="Gene3D" id="1.10.150.50">
    <property type="entry name" value="Transcription Factor, Ets-1"/>
    <property type="match status" value="1"/>
</dbReference>
<keyword evidence="7" id="KW-1185">Reference proteome</keyword>
<name>A0A183BJN2_GLOPA</name>
<evidence type="ECO:0000259" key="6">
    <source>
        <dbReference type="PROSITE" id="PS50212"/>
    </source>
</evidence>
<evidence type="ECO:0000259" key="5">
    <source>
        <dbReference type="PROSITE" id="PS50105"/>
    </source>
</evidence>
<dbReference type="InterPro" id="IPR036770">
    <property type="entry name" value="Ankyrin_rpt-contain_sf"/>
</dbReference>
<feature type="repeat" description="ANK" evidence="2">
    <location>
        <begin position="28"/>
        <end position="60"/>
    </location>
</feature>
<evidence type="ECO:0000313" key="7">
    <source>
        <dbReference type="Proteomes" id="UP000050741"/>
    </source>
</evidence>
<dbReference type="InterPro" id="IPR001660">
    <property type="entry name" value="SAM"/>
</dbReference>
<dbReference type="Gene3D" id="1.25.40.20">
    <property type="entry name" value="Ankyrin repeat-containing domain"/>
    <property type="match status" value="1"/>
</dbReference>
<organism evidence="7 8">
    <name type="scientific">Globodera pallida</name>
    <name type="common">Potato cyst nematode worm</name>
    <name type="synonym">Heterodera pallida</name>
    <dbReference type="NCBI Taxonomy" id="36090"/>
    <lineage>
        <taxon>Eukaryota</taxon>
        <taxon>Metazoa</taxon>
        <taxon>Ecdysozoa</taxon>
        <taxon>Nematoda</taxon>
        <taxon>Chromadorea</taxon>
        <taxon>Rhabditida</taxon>
        <taxon>Tylenchina</taxon>
        <taxon>Tylenchomorpha</taxon>
        <taxon>Tylenchoidea</taxon>
        <taxon>Heteroderidae</taxon>
        <taxon>Heteroderinae</taxon>
        <taxon>Globodera</taxon>
    </lineage>
</organism>
<evidence type="ECO:0000256" key="2">
    <source>
        <dbReference type="PROSITE-ProRule" id="PRU00023"/>
    </source>
</evidence>
<reference evidence="8" key="3">
    <citation type="submission" date="2016-06" db="UniProtKB">
        <authorList>
            <consortium name="WormBaseParasite"/>
        </authorList>
    </citation>
    <scope>IDENTIFICATION</scope>
</reference>
<dbReference type="PROSITE" id="PS50088">
    <property type="entry name" value="ANK_REPEAT"/>
    <property type="match status" value="1"/>
</dbReference>
<dbReference type="PANTHER" id="PTHR23113:SF356">
    <property type="entry name" value="FI05912P-RELATED"/>
    <property type="match status" value="1"/>
</dbReference>
<dbReference type="InterPro" id="IPR002110">
    <property type="entry name" value="Ankyrin_rpt"/>
</dbReference>